<dbReference type="GO" id="GO:0008270">
    <property type="term" value="F:zinc ion binding"/>
    <property type="evidence" value="ECO:0007669"/>
    <property type="project" value="InterPro"/>
</dbReference>
<dbReference type="SUPFAM" id="SSF63737">
    <property type="entry name" value="Leukotriene A4 hydrolase N-terminal domain"/>
    <property type="match status" value="1"/>
</dbReference>
<dbReference type="GO" id="GO:0003682">
    <property type="term" value="F:chromatin binding"/>
    <property type="evidence" value="ECO:0007669"/>
    <property type="project" value="TreeGrafter"/>
</dbReference>
<dbReference type="InterPro" id="IPR027268">
    <property type="entry name" value="Peptidase_M4/M1_CTD_sf"/>
</dbReference>
<dbReference type="SUPFAM" id="SSF55486">
    <property type="entry name" value="Metalloproteases ('zincins'), catalytic domain"/>
    <property type="match status" value="1"/>
</dbReference>
<evidence type="ECO:0000256" key="1">
    <source>
        <dbReference type="ARBA" id="ARBA00004123"/>
    </source>
</evidence>
<dbReference type="FunFam" id="2.60.40.1730:FF:000015">
    <property type="entry name" value="Transcription initiation factor TFIID subunit 2"/>
    <property type="match status" value="1"/>
</dbReference>
<evidence type="ECO:0000259" key="10">
    <source>
        <dbReference type="PROSITE" id="PS51005"/>
    </source>
</evidence>
<dbReference type="GO" id="GO:0016251">
    <property type="term" value="F:RNA polymerase II general transcription initiation factor activity"/>
    <property type="evidence" value="ECO:0007669"/>
    <property type="project" value="TreeGrafter"/>
</dbReference>
<dbReference type="GO" id="GO:0006367">
    <property type="term" value="P:transcription initiation at RNA polymerase II promoter"/>
    <property type="evidence" value="ECO:0007669"/>
    <property type="project" value="TreeGrafter"/>
</dbReference>
<protein>
    <recommendedName>
        <fullName evidence="3">Transcription initiation factor TFIID subunit 2</fullName>
    </recommendedName>
    <alternativeName>
        <fullName evidence="8">TBP-associated factor 2</fullName>
    </alternativeName>
</protein>
<dbReference type="Pfam" id="PF02365">
    <property type="entry name" value="NAM"/>
    <property type="match status" value="1"/>
</dbReference>
<evidence type="ECO:0000256" key="5">
    <source>
        <dbReference type="ARBA" id="ARBA00023125"/>
    </source>
</evidence>
<dbReference type="PROSITE" id="PS51005">
    <property type="entry name" value="NAC"/>
    <property type="match status" value="1"/>
</dbReference>
<dbReference type="InterPro" id="IPR014782">
    <property type="entry name" value="Peptidase_M1_dom"/>
</dbReference>
<keyword evidence="5" id="KW-0238">DNA-binding</keyword>
<feature type="compositionally biased region" description="Polar residues" evidence="9">
    <location>
        <begin position="1247"/>
        <end position="1259"/>
    </location>
</feature>
<evidence type="ECO:0000256" key="3">
    <source>
        <dbReference type="ARBA" id="ARBA00017363"/>
    </source>
</evidence>
<gene>
    <name evidence="11" type="ORF">PHJA_001866400</name>
</gene>
<evidence type="ECO:0000256" key="9">
    <source>
        <dbReference type="SAM" id="MobiDB-lite"/>
    </source>
</evidence>
<dbReference type="InterPro" id="IPR036093">
    <property type="entry name" value="NAC_dom_sf"/>
</dbReference>
<feature type="region of interest" description="Disordered" evidence="9">
    <location>
        <begin position="129"/>
        <end position="154"/>
    </location>
</feature>
<dbReference type="Pfam" id="PF01433">
    <property type="entry name" value="Peptidase_M1"/>
    <property type="match status" value="1"/>
</dbReference>
<dbReference type="PANTHER" id="PTHR15137">
    <property type="entry name" value="TRANSCRIPTION INITIATION FACTOR TFIID"/>
    <property type="match status" value="1"/>
</dbReference>
<dbReference type="Gene3D" id="2.170.150.80">
    <property type="entry name" value="NAC domain"/>
    <property type="match status" value="1"/>
</dbReference>
<dbReference type="FunFam" id="1.10.390.10:FF:000011">
    <property type="entry name" value="Transcription initiation factor TFIID subunit"/>
    <property type="match status" value="1"/>
</dbReference>
<feature type="compositionally biased region" description="Basic and acidic residues" evidence="9">
    <location>
        <begin position="1180"/>
        <end position="1196"/>
    </location>
</feature>
<keyword evidence="4" id="KW-0805">Transcription regulation</keyword>
<dbReference type="InterPro" id="IPR057991">
    <property type="entry name" value="TPR_TAF2_C"/>
</dbReference>
<dbReference type="Pfam" id="PF25577">
    <property type="entry name" value="TPR_TAF2_C"/>
    <property type="match status" value="1"/>
</dbReference>
<feature type="compositionally biased region" description="Basic and acidic residues" evidence="9">
    <location>
        <begin position="1344"/>
        <end position="1353"/>
    </location>
</feature>
<proteinExistence type="inferred from homology"/>
<dbReference type="InterPro" id="IPR037813">
    <property type="entry name" value="TAF2"/>
</dbReference>
<dbReference type="PANTHER" id="PTHR15137:SF9">
    <property type="entry name" value="TRANSCRIPTION INITIATION FACTOR TFIID SUBUNIT 2"/>
    <property type="match status" value="1"/>
</dbReference>
<dbReference type="InterPro" id="IPR042097">
    <property type="entry name" value="Aminopeptidase_N-like_N_sf"/>
</dbReference>
<keyword evidence="6" id="KW-0804">Transcription</keyword>
<evidence type="ECO:0000313" key="11">
    <source>
        <dbReference type="EMBL" id="GFP97223.1"/>
    </source>
</evidence>
<name>A0A830CMZ9_9LAMI</name>
<dbReference type="InterPro" id="IPR003441">
    <property type="entry name" value="NAC-dom"/>
</dbReference>
<dbReference type="Gene3D" id="1.25.10.10">
    <property type="entry name" value="Leucine-rich Repeat Variant"/>
    <property type="match status" value="1"/>
</dbReference>
<dbReference type="Pfam" id="PF25316">
    <property type="entry name" value="TAF2_3rd"/>
    <property type="match status" value="1"/>
</dbReference>
<comment type="subcellular location">
    <subcellularLocation>
        <location evidence="1">Nucleus</location>
    </subcellularLocation>
</comment>
<evidence type="ECO:0000256" key="8">
    <source>
        <dbReference type="ARBA" id="ARBA00076306"/>
    </source>
</evidence>
<dbReference type="GO" id="GO:0000976">
    <property type="term" value="F:transcription cis-regulatory region binding"/>
    <property type="evidence" value="ECO:0007669"/>
    <property type="project" value="TreeGrafter"/>
</dbReference>
<dbReference type="EMBL" id="BMAC01000476">
    <property type="protein sequence ID" value="GFP97223.1"/>
    <property type="molecule type" value="Genomic_DNA"/>
</dbReference>
<dbReference type="OrthoDB" id="308861at2759"/>
<dbReference type="SUPFAM" id="SSF101941">
    <property type="entry name" value="NAC domain"/>
    <property type="match status" value="1"/>
</dbReference>
<dbReference type="InterPro" id="IPR016024">
    <property type="entry name" value="ARM-type_fold"/>
</dbReference>
<dbReference type="GO" id="GO:0005669">
    <property type="term" value="C:transcription factor TFIID complex"/>
    <property type="evidence" value="ECO:0007669"/>
    <property type="project" value="InterPro"/>
</dbReference>
<feature type="region of interest" description="Disordered" evidence="9">
    <location>
        <begin position="639"/>
        <end position="664"/>
    </location>
</feature>
<evidence type="ECO:0000256" key="2">
    <source>
        <dbReference type="ARBA" id="ARBA00010937"/>
    </source>
</evidence>
<keyword evidence="7" id="KW-0539">Nucleus</keyword>
<feature type="region of interest" description="Disordered" evidence="9">
    <location>
        <begin position="1"/>
        <end position="20"/>
    </location>
</feature>
<comment type="caution">
    <text evidence="11">The sequence shown here is derived from an EMBL/GenBank/DDBJ whole genome shotgun (WGS) entry which is preliminary data.</text>
</comment>
<dbReference type="Gene3D" id="1.10.390.10">
    <property type="entry name" value="Neutral Protease Domain 2"/>
    <property type="match status" value="1"/>
</dbReference>
<accession>A0A830CMZ9</accession>
<dbReference type="Gene3D" id="2.60.40.1730">
    <property type="entry name" value="tricorn interacting facor f3 domain"/>
    <property type="match status" value="1"/>
</dbReference>
<feature type="region of interest" description="Disordered" evidence="9">
    <location>
        <begin position="1177"/>
        <end position="1262"/>
    </location>
</feature>
<dbReference type="InterPro" id="IPR011989">
    <property type="entry name" value="ARM-like"/>
</dbReference>
<dbReference type="GO" id="GO:0008237">
    <property type="term" value="F:metallopeptidase activity"/>
    <property type="evidence" value="ECO:0007669"/>
    <property type="project" value="InterPro"/>
</dbReference>
<evidence type="ECO:0000256" key="7">
    <source>
        <dbReference type="ARBA" id="ARBA00023242"/>
    </source>
</evidence>
<feature type="compositionally biased region" description="Polar residues" evidence="9">
    <location>
        <begin position="1218"/>
        <end position="1238"/>
    </location>
</feature>
<dbReference type="GO" id="GO:0006355">
    <property type="term" value="P:regulation of DNA-templated transcription"/>
    <property type="evidence" value="ECO:0007669"/>
    <property type="project" value="InterPro"/>
</dbReference>
<comment type="similarity">
    <text evidence="2">Belongs to the TAF2 family.</text>
</comment>
<dbReference type="CDD" id="cd09839">
    <property type="entry name" value="M1_like_TAF2"/>
    <property type="match status" value="1"/>
</dbReference>
<dbReference type="SUPFAM" id="SSF48371">
    <property type="entry name" value="ARM repeat"/>
    <property type="match status" value="1"/>
</dbReference>
<evidence type="ECO:0000313" key="12">
    <source>
        <dbReference type="Proteomes" id="UP000653305"/>
    </source>
</evidence>
<feature type="region of interest" description="Disordered" evidence="9">
    <location>
        <begin position="1302"/>
        <end position="1372"/>
    </location>
</feature>
<evidence type="ECO:0000256" key="4">
    <source>
        <dbReference type="ARBA" id="ARBA00023015"/>
    </source>
</evidence>
<feature type="compositionally biased region" description="Basic residues" evidence="9">
    <location>
        <begin position="1354"/>
        <end position="1364"/>
    </location>
</feature>
<feature type="compositionally biased region" description="Basic residues" evidence="9">
    <location>
        <begin position="1331"/>
        <end position="1343"/>
    </location>
</feature>
<reference evidence="11" key="1">
    <citation type="submission" date="2020-07" db="EMBL/GenBank/DDBJ databases">
        <title>Ethylene signaling mediates host invasion by parasitic plants.</title>
        <authorList>
            <person name="Yoshida S."/>
        </authorList>
    </citation>
    <scope>NUCLEOTIDE SEQUENCE</scope>
    <source>
        <strain evidence="11">Okayama</strain>
    </source>
</reference>
<dbReference type="Proteomes" id="UP000653305">
    <property type="component" value="Unassembled WGS sequence"/>
</dbReference>
<evidence type="ECO:0000256" key="6">
    <source>
        <dbReference type="ARBA" id="ARBA00023163"/>
    </source>
</evidence>
<organism evidence="11 12">
    <name type="scientific">Phtheirospermum japonicum</name>
    <dbReference type="NCBI Taxonomy" id="374723"/>
    <lineage>
        <taxon>Eukaryota</taxon>
        <taxon>Viridiplantae</taxon>
        <taxon>Streptophyta</taxon>
        <taxon>Embryophyta</taxon>
        <taxon>Tracheophyta</taxon>
        <taxon>Spermatophyta</taxon>
        <taxon>Magnoliopsida</taxon>
        <taxon>eudicotyledons</taxon>
        <taxon>Gunneridae</taxon>
        <taxon>Pentapetalae</taxon>
        <taxon>asterids</taxon>
        <taxon>lamiids</taxon>
        <taxon>Lamiales</taxon>
        <taxon>Orobanchaceae</taxon>
        <taxon>Orobanchaceae incertae sedis</taxon>
        <taxon>Phtheirospermum</taxon>
    </lineage>
</organism>
<feature type="compositionally biased region" description="Basic and acidic residues" evidence="9">
    <location>
        <begin position="1316"/>
        <end position="1330"/>
    </location>
</feature>
<keyword evidence="12" id="KW-1185">Reference proteome</keyword>
<sequence>MAKAKKAKNEDQRGGDSSNSEAVVKHQKLCLSIDMDNRRIYGYTELQIVIPDNGIVGLHADNLAIEKVTVDGDPAEFEVFPHYQHLDPKDRWCVVSSATSAADASGSVYLSSLEIELLPNLLIMCSKTPKTDNKQEDDMQVDDGEPSTDASRTNGSARTTLLVLIEPYLPIQQNRDANPLSNRAVQNVKHVRIEYWVEKAETGIHFNDNVLHTDNQLRRARCWFPCLDDNSQCCCYDLEFTVANNLVAVSSGTLLYQVLTKDDPPRKTYVYKLDVPVAAQWISLAVAPFEILPDRHGGLISHFCLPSNLSKLRNTMVFFHNAVSHYEDYLSASFPFGSYTQVFIAPEMTLSSWSLGASISIFSSHLLFDDKIIDQTIETRIRLAYALARQWFGVFITPEAPNDEWLLDGLAGFLTDTFIKKVLGNNEARYRRYKANCAVCQADDSGATALSSDLASKDLYGTQCFGFYGKIRSWKSVAVLQMLEKQMGPESFRKILQNIVVRAQDASRSLRTLSTKEFRHFANKVGNLERPFLKEFFPRWVGSCGCPVLKMGFSYNKRKNMVELAVLRGFTSRPDSWVGVDNINPDSENREGGVGWPGMMSIRVHELDGMYDHPILPMAGEPWQLLEIQCHSKLAAKRFQKPKKGTKNDGSDDNGDAVTTTDVRPNSESPLLWIRADPEMEYLAEIHVNQPVQMWINQLERDKDVVAQAQAIAILETLPQLSFSVVNSLNSFLSDSKAFWRVRIQAAYALATTTSEDTDWTGLRHLINFYKRRRFDPNIGLPRPNDFHDFEEYFVLEAIPRAVAMVRSSDKKSPREAVEFILQLLKYNDNSGNTYSDVFWVAALVQSVGELEFGQQSISHLPSLLKRLDRLMQFDRLMPSHNGILTISCIQSLTQMALKLSEFIPLDRVIELIKPYLMSKTWQIRVAASRALLELEFQCKGTDAALTLFIKYLNNETSLRGQTKLGVCALRLSQMTNQSDSDSDVKSDNLVTLLRLLESPLAFNNITLRHYIFCILQVLARRSPTLYGVPRDETLRMGHTKTCSELKNIFAALINQSKTPDPPFPPDQLVPENYPEINTYLVNHNSTNADTTPPPEPSLLPATQQLLSDAPDNIPEQNNSVSFPTEEVQIMTPQLQMPPETQQPIEQFTNSLLGDPLLPSHQETEPVFDHVNDNLTTKEATNHEPDTVSNGREIKKPKLKIRVKQSHATSRPDDPDNNSRIMNTQAGPNDRGASSSVSVDAPHRNLTDTISTGNQNFEDANSCHDVGSRVTASIGSAKPTVEGGDELVKELQCTADSSKVSLPDVKIDAGPQNSGHDAEGSSKPPVDGKKEKKKDKEKKRKRNGHGDDPERSERKRLKKEKKRKDKELAKLLVTDKTANSAAVFELPSGERRVAGGGAEPEVKPAVVELMSSAENELYKRNVQMEPGEASVAVDRNGGGVNANPPSAPSHKIKIKFKNRTLGFRFYPTEEELVSFYLHNKLNNTRPEIDRVIPVLDIYDYSPSDLPKLGGDYCPEDGEQWFFFIPRQEKEARGGRPNRLTTRGYWKATGSPGDVYSSSSSLNHRVIGRKRTMVFYVGRAPYGNKTEWKMVEYKAIFQSDDGDQASSSSSSSAAATGTIQLREELSLCRIYKSSKCLREFDRRPAPSEAVIGDQAAVHYQAAAATFSINQHINNPVVVPDIMLTTDHDTEPVWDYSWEELNRFDI</sequence>
<feature type="domain" description="NAC" evidence="10">
    <location>
        <begin position="1459"/>
        <end position="1632"/>
    </location>
</feature>
<dbReference type="InterPro" id="IPR057345">
    <property type="entry name" value="Ig-like_TAF2"/>
</dbReference>